<dbReference type="InterPro" id="IPR001041">
    <property type="entry name" value="2Fe-2S_ferredoxin-type"/>
</dbReference>
<dbReference type="SUPFAM" id="SSF63380">
    <property type="entry name" value="Riboflavin synthase domain-like"/>
    <property type="match status" value="1"/>
</dbReference>
<evidence type="ECO:0000256" key="2">
    <source>
        <dbReference type="ARBA" id="ARBA00022630"/>
    </source>
</evidence>
<dbReference type="PANTHER" id="PTHR47354:SF6">
    <property type="entry name" value="NADH OXIDOREDUCTASE HCR"/>
    <property type="match status" value="1"/>
</dbReference>
<feature type="domain" description="2Fe-2S ferredoxin-type" evidence="10">
    <location>
        <begin position="276"/>
        <end position="360"/>
    </location>
</feature>
<dbReference type="InterPro" id="IPR001433">
    <property type="entry name" value="OxRdtase_FAD/NAD-bd"/>
</dbReference>
<accession>A0A1P8UMX0</accession>
<dbReference type="Pfam" id="PF00111">
    <property type="entry name" value="Fer2"/>
    <property type="match status" value="1"/>
</dbReference>
<evidence type="ECO:0000256" key="8">
    <source>
        <dbReference type="ARBA" id="ARBA00023014"/>
    </source>
</evidence>
<dbReference type="EMBL" id="CP015091">
    <property type="protein sequence ID" value="APZ50720.1"/>
    <property type="molecule type" value="Genomic_DNA"/>
</dbReference>
<protein>
    <submittedName>
        <fullName evidence="12">Flavodoxin reductase family protein</fullName>
    </submittedName>
</protein>
<feature type="domain" description="FAD-binding FR-type" evidence="11">
    <location>
        <begin position="10"/>
        <end position="116"/>
    </location>
</feature>
<dbReference type="GO" id="GO:0051537">
    <property type="term" value="F:2 iron, 2 sulfur cluster binding"/>
    <property type="evidence" value="ECO:0007669"/>
    <property type="project" value="UniProtKB-KW"/>
</dbReference>
<dbReference type="SUPFAM" id="SSF54292">
    <property type="entry name" value="2Fe-2S ferredoxin-like"/>
    <property type="match status" value="1"/>
</dbReference>
<sequence length="360" mass="39302">MAKTQATAAGAWTDEEVLECVSILPESPNVVTVCFQAPSGRPFVFQAGQFITLELPVPGGPLYRTFTISSSPTRPKSLTITMKAQSTSIGVRWIIDNLRPGMTLKATGPAGRFTSAEYPAQKYLFISAGSGITPMMSMTTEIYDLGRHRDVVFVNCARRPSEIIFKRRLEHMATRVEGLDLKWVVQEPDPYSPWTGYQGTFNQLMLGLMAPDYLEREVFCCGPEGFMQSVREALAGLGFDMDHYHQESFHAPGTPGPELIEVELPDDDLPEDDVMAEIVFDISGVTQSCPETETVLAVARNAGIAIASGCTFGVCGTCKTKKLSGEVHMVHNGGITDEEIEEGYILACCSNPRGKVTLDL</sequence>
<dbReference type="CDD" id="cd06215">
    <property type="entry name" value="FNR_iron_sulfur_binding_1"/>
    <property type="match status" value="1"/>
</dbReference>
<evidence type="ECO:0000313" key="12">
    <source>
        <dbReference type="EMBL" id="APZ50720.1"/>
    </source>
</evidence>
<dbReference type="Gene3D" id="2.40.30.10">
    <property type="entry name" value="Translation factors"/>
    <property type="match status" value="1"/>
</dbReference>
<dbReference type="Proteomes" id="UP000187059">
    <property type="component" value="Plasmid pPABY1"/>
</dbReference>
<dbReference type="PRINTS" id="PR00410">
    <property type="entry name" value="PHEHYDRXLASE"/>
</dbReference>
<evidence type="ECO:0000259" key="10">
    <source>
        <dbReference type="PROSITE" id="PS51085"/>
    </source>
</evidence>
<dbReference type="InterPro" id="IPR050415">
    <property type="entry name" value="MRET"/>
</dbReference>
<dbReference type="Pfam" id="PF00175">
    <property type="entry name" value="NAD_binding_1"/>
    <property type="match status" value="1"/>
</dbReference>
<dbReference type="PROSITE" id="PS51085">
    <property type="entry name" value="2FE2S_FER_2"/>
    <property type="match status" value="1"/>
</dbReference>
<evidence type="ECO:0000256" key="4">
    <source>
        <dbReference type="ARBA" id="ARBA00022723"/>
    </source>
</evidence>
<comment type="similarity">
    <text evidence="9">In the N-terminal section; belongs to the FAD-binding oxidoreductase type 6 family.</text>
</comment>
<evidence type="ECO:0000256" key="5">
    <source>
        <dbReference type="ARBA" id="ARBA00022827"/>
    </source>
</evidence>
<comment type="cofactor">
    <cofactor evidence="1">
        <name>FAD</name>
        <dbReference type="ChEBI" id="CHEBI:57692"/>
    </cofactor>
</comment>
<dbReference type="InterPro" id="IPR006058">
    <property type="entry name" value="2Fe2S_fd_BS"/>
</dbReference>
<dbReference type="InterPro" id="IPR017938">
    <property type="entry name" value="Riboflavin_synthase-like_b-brl"/>
</dbReference>
<keyword evidence="12" id="KW-0614">Plasmid</keyword>
<dbReference type="OrthoDB" id="9796486at2"/>
<geneLocation type="plasmid" evidence="13">
    <name>ppaby1</name>
</geneLocation>
<keyword evidence="2" id="KW-0285">Flavoprotein</keyword>
<name>A0A1P8UMX0_9RHOB</name>
<gene>
    <name evidence="12" type="ORF">Ga0080574_TMP386</name>
</gene>
<dbReference type="CDD" id="cd00207">
    <property type="entry name" value="fer2"/>
    <property type="match status" value="1"/>
</dbReference>
<dbReference type="Pfam" id="PF00970">
    <property type="entry name" value="FAD_binding_6"/>
    <property type="match status" value="1"/>
</dbReference>
<proteinExistence type="inferred from homology"/>
<dbReference type="GO" id="GO:0046872">
    <property type="term" value="F:metal ion binding"/>
    <property type="evidence" value="ECO:0007669"/>
    <property type="project" value="UniProtKB-KW"/>
</dbReference>
<dbReference type="AlphaFoldDB" id="A0A1P8UMX0"/>
<evidence type="ECO:0000313" key="13">
    <source>
        <dbReference type="Proteomes" id="UP000187059"/>
    </source>
</evidence>
<keyword evidence="8" id="KW-0411">Iron-sulfur</keyword>
<dbReference type="Gene3D" id="3.40.50.80">
    <property type="entry name" value="Nucleotide-binding domain of ferredoxin-NADP reductase (FNR) module"/>
    <property type="match status" value="1"/>
</dbReference>
<organism evidence="12 13">
    <name type="scientific">Salipiger abyssi</name>
    <dbReference type="NCBI Taxonomy" id="1250539"/>
    <lineage>
        <taxon>Bacteria</taxon>
        <taxon>Pseudomonadati</taxon>
        <taxon>Pseudomonadota</taxon>
        <taxon>Alphaproteobacteria</taxon>
        <taxon>Rhodobacterales</taxon>
        <taxon>Roseobacteraceae</taxon>
        <taxon>Salipiger</taxon>
    </lineage>
</organism>
<dbReference type="InterPro" id="IPR017927">
    <property type="entry name" value="FAD-bd_FR_type"/>
</dbReference>
<evidence type="ECO:0000256" key="7">
    <source>
        <dbReference type="ARBA" id="ARBA00023004"/>
    </source>
</evidence>
<dbReference type="InterPro" id="IPR036010">
    <property type="entry name" value="2Fe-2S_ferredoxin-like_sf"/>
</dbReference>
<evidence type="ECO:0000256" key="3">
    <source>
        <dbReference type="ARBA" id="ARBA00022714"/>
    </source>
</evidence>
<dbReference type="RefSeq" id="WP_076694757.1">
    <property type="nucleotide sequence ID" value="NZ_CP015091.1"/>
</dbReference>
<evidence type="ECO:0000256" key="9">
    <source>
        <dbReference type="ARBA" id="ARBA00061434"/>
    </source>
</evidence>
<dbReference type="Gene3D" id="3.10.20.30">
    <property type="match status" value="1"/>
</dbReference>
<dbReference type="InterPro" id="IPR012675">
    <property type="entry name" value="Beta-grasp_dom_sf"/>
</dbReference>
<dbReference type="SUPFAM" id="SSF52343">
    <property type="entry name" value="Ferredoxin reductase-like, C-terminal NADP-linked domain"/>
    <property type="match status" value="1"/>
</dbReference>
<reference evidence="12 13" key="1">
    <citation type="submission" date="2016-04" db="EMBL/GenBank/DDBJ databases">
        <title>Deep-sea bacteria in the southern Pacific.</title>
        <authorList>
            <person name="Tang K."/>
        </authorList>
    </citation>
    <scope>NUCLEOTIDE SEQUENCE [LARGE SCALE GENOMIC DNA]</scope>
    <source>
        <strain evidence="12 13">JLT2014</strain>
        <plasmid evidence="13">ppaby1</plasmid>
    </source>
</reference>
<evidence type="ECO:0000256" key="6">
    <source>
        <dbReference type="ARBA" id="ARBA00023002"/>
    </source>
</evidence>
<keyword evidence="4" id="KW-0479">Metal-binding</keyword>
<dbReference type="InterPro" id="IPR039261">
    <property type="entry name" value="FNR_nucleotide-bd"/>
</dbReference>
<dbReference type="GO" id="GO:0016491">
    <property type="term" value="F:oxidoreductase activity"/>
    <property type="evidence" value="ECO:0007669"/>
    <property type="project" value="UniProtKB-KW"/>
</dbReference>
<dbReference type="InterPro" id="IPR008333">
    <property type="entry name" value="Cbr1-like_FAD-bd_dom"/>
</dbReference>
<evidence type="ECO:0000259" key="11">
    <source>
        <dbReference type="PROSITE" id="PS51384"/>
    </source>
</evidence>
<keyword evidence="5" id="KW-0274">FAD</keyword>
<evidence type="ECO:0000256" key="1">
    <source>
        <dbReference type="ARBA" id="ARBA00001974"/>
    </source>
</evidence>
<dbReference type="PANTHER" id="PTHR47354">
    <property type="entry name" value="NADH OXIDOREDUCTASE HCR"/>
    <property type="match status" value="1"/>
</dbReference>
<dbReference type="PROSITE" id="PS51384">
    <property type="entry name" value="FAD_FR"/>
    <property type="match status" value="1"/>
</dbReference>
<keyword evidence="13" id="KW-1185">Reference proteome</keyword>
<dbReference type="PROSITE" id="PS00197">
    <property type="entry name" value="2FE2S_FER_1"/>
    <property type="match status" value="1"/>
</dbReference>
<dbReference type="KEGG" id="paby:Ga0080574_TMP386"/>
<keyword evidence="7" id="KW-0408">Iron</keyword>
<keyword evidence="3" id="KW-0001">2Fe-2S</keyword>
<keyword evidence="6" id="KW-0560">Oxidoreductase</keyword>